<dbReference type="OrthoDB" id="2958007at2759"/>
<dbReference type="RefSeq" id="XP_009553262.1">
    <property type="nucleotide sequence ID" value="XM_009554967.1"/>
</dbReference>
<dbReference type="Pfam" id="PF20151">
    <property type="entry name" value="DUF6533"/>
    <property type="match status" value="1"/>
</dbReference>
<gene>
    <name evidence="3" type="ORF">HETIRDRAFT_461453</name>
</gene>
<sequence>MSSPPDPSEVLRGLSHLNVETYINVCAVVVLLYDYLLTLHYEVKYIWPSKWSLSKVLFLCTRYPAFIDTSLVIWLQFGHNLSPNVCTTLYDLIGWLIMFGIAVAECIIILRTVALWGGRRSVKYSLLAVFTLTFIAASIALGKFQSTTRFIPTESLGNFSTGKGCLVGKASVDVIGTYISFTVFDTVIVTLTMIKAMKLRRRMLQTQITLFVLK</sequence>
<feature type="transmembrane region" description="Helical" evidence="1">
    <location>
        <begin position="89"/>
        <end position="110"/>
    </location>
</feature>
<accession>W4JMV0</accession>
<keyword evidence="4" id="KW-1185">Reference proteome</keyword>
<proteinExistence type="predicted"/>
<reference evidence="3 4" key="1">
    <citation type="journal article" date="2012" name="New Phytol.">
        <title>Insight into trade-off between wood decay and parasitism from the genome of a fungal forest pathogen.</title>
        <authorList>
            <person name="Olson A."/>
            <person name="Aerts A."/>
            <person name="Asiegbu F."/>
            <person name="Belbahri L."/>
            <person name="Bouzid O."/>
            <person name="Broberg A."/>
            <person name="Canback B."/>
            <person name="Coutinho P.M."/>
            <person name="Cullen D."/>
            <person name="Dalman K."/>
            <person name="Deflorio G."/>
            <person name="van Diepen L.T."/>
            <person name="Dunand C."/>
            <person name="Duplessis S."/>
            <person name="Durling M."/>
            <person name="Gonthier P."/>
            <person name="Grimwood J."/>
            <person name="Fossdal C.G."/>
            <person name="Hansson D."/>
            <person name="Henrissat B."/>
            <person name="Hietala A."/>
            <person name="Himmelstrand K."/>
            <person name="Hoffmeister D."/>
            <person name="Hogberg N."/>
            <person name="James T.Y."/>
            <person name="Karlsson M."/>
            <person name="Kohler A."/>
            <person name="Kues U."/>
            <person name="Lee Y.H."/>
            <person name="Lin Y.C."/>
            <person name="Lind M."/>
            <person name="Lindquist E."/>
            <person name="Lombard V."/>
            <person name="Lucas S."/>
            <person name="Lunden K."/>
            <person name="Morin E."/>
            <person name="Murat C."/>
            <person name="Park J."/>
            <person name="Raffaello T."/>
            <person name="Rouze P."/>
            <person name="Salamov A."/>
            <person name="Schmutz J."/>
            <person name="Solheim H."/>
            <person name="Stahlberg J."/>
            <person name="Velez H."/>
            <person name="de Vries R.P."/>
            <person name="Wiebenga A."/>
            <person name="Woodward S."/>
            <person name="Yakovlev I."/>
            <person name="Garbelotto M."/>
            <person name="Martin F."/>
            <person name="Grigoriev I.V."/>
            <person name="Stenlid J."/>
        </authorList>
    </citation>
    <scope>NUCLEOTIDE SEQUENCE [LARGE SCALE GENOMIC DNA]</scope>
    <source>
        <strain evidence="3 4">TC 32-1</strain>
    </source>
</reference>
<feature type="transmembrane region" description="Helical" evidence="1">
    <location>
        <begin position="22"/>
        <end position="41"/>
    </location>
</feature>
<dbReference type="AlphaFoldDB" id="W4JMV0"/>
<dbReference type="HOGENOM" id="CLU_035509_11_4_1"/>
<feature type="domain" description="DUF6533" evidence="2">
    <location>
        <begin position="22"/>
        <end position="67"/>
    </location>
</feature>
<dbReference type="InterPro" id="IPR045340">
    <property type="entry name" value="DUF6533"/>
</dbReference>
<keyword evidence="1" id="KW-0472">Membrane</keyword>
<dbReference type="GeneID" id="20677172"/>
<organism evidence="3 4">
    <name type="scientific">Heterobasidion irregulare (strain TC 32-1)</name>
    <dbReference type="NCBI Taxonomy" id="747525"/>
    <lineage>
        <taxon>Eukaryota</taxon>
        <taxon>Fungi</taxon>
        <taxon>Dikarya</taxon>
        <taxon>Basidiomycota</taxon>
        <taxon>Agaricomycotina</taxon>
        <taxon>Agaricomycetes</taxon>
        <taxon>Russulales</taxon>
        <taxon>Bondarzewiaceae</taxon>
        <taxon>Heterobasidion</taxon>
        <taxon>Heterobasidion annosum species complex</taxon>
    </lineage>
</organism>
<evidence type="ECO:0000313" key="3">
    <source>
        <dbReference type="EMBL" id="ETW74784.1"/>
    </source>
</evidence>
<dbReference type="EMBL" id="KI925467">
    <property type="protein sequence ID" value="ETW74784.1"/>
    <property type="molecule type" value="Genomic_DNA"/>
</dbReference>
<dbReference type="Proteomes" id="UP000030671">
    <property type="component" value="Unassembled WGS sequence"/>
</dbReference>
<dbReference type="KEGG" id="hir:HETIRDRAFT_461453"/>
<keyword evidence="1" id="KW-1133">Transmembrane helix</keyword>
<protein>
    <recommendedName>
        <fullName evidence="2">DUF6533 domain-containing protein</fullName>
    </recommendedName>
</protein>
<keyword evidence="1" id="KW-0812">Transmembrane</keyword>
<name>W4JMV0_HETIT</name>
<evidence type="ECO:0000313" key="4">
    <source>
        <dbReference type="Proteomes" id="UP000030671"/>
    </source>
</evidence>
<feature type="transmembrane region" description="Helical" evidence="1">
    <location>
        <begin position="175"/>
        <end position="194"/>
    </location>
</feature>
<dbReference type="InParanoid" id="W4JMV0"/>
<feature type="transmembrane region" description="Helical" evidence="1">
    <location>
        <begin position="53"/>
        <end position="77"/>
    </location>
</feature>
<feature type="transmembrane region" description="Helical" evidence="1">
    <location>
        <begin position="122"/>
        <end position="141"/>
    </location>
</feature>
<evidence type="ECO:0000259" key="2">
    <source>
        <dbReference type="Pfam" id="PF20151"/>
    </source>
</evidence>
<evidence type="ECO:0000256" key="1">
    <source>
        <dbReference type="SAM" id="Phobius"/>
    </source>
</evidence>